<name>A0A8S3U8B9_MYTED</name>
<dbReference type="InterPro" id="IPR013783">
    <property type="entry name" value="Ig-like_fold"/>
</dbReference>
<evidence type="ECO:0000313" key="3">
    <source>
        <dbReference type="Proteomes" id="UP000683360"/>
    </source>
</evidence>
<dbReference type="AlphaFoldDB" id="A0A8S3U8B9"/>
<comment type="caution">
    <text evidence="2">The sequence shown here is derived from an EMBL/GenBank/DDBJ whole genome shotgun (WGS) entry which is preliminary data.</text>
</comment>
<feature type="domain" description="Ig-like" evidence="1">
    <location>
        <begin position="166"/>
        <end position="263"/>
    </location>
</feature>
<dbReference type="PROSITE" id="PS50835">
    <property type="entry name" value="IG_LIKE"/>
    <property type="match status" value="1"/>
</dbReference>
<dbReference type="Gene3D" id="2.60.40.10">
    <property type="entry name" value="Immunoglobulins"/>
    <property type="match status" value="1"/>
</dbReference>
<sequence>MENGRTRKALVSRCQGKVNRNHRRDEEEVRALPSLSYELKLKCKFTDYECLDGMVELEGHQSTKRVFLSHGWGGRWSDIKNCDILIGDDIERIRLSRNDMAHSKKFSLDDNKYYDLCGILERVLHRLEVHNGKGKLYTDQMKDVKKKETKLQDWQTYQKKITYEFPRLKMKPSFEVKVGGGCTLECETVVPLPDGSKVYWVKEKNSKEVELRVDETTSNKYKGSQVDYPSLNIFCATKEDEGHYSCRIRYPEESAESMDENITWPKTCLHVNNCKYYGILVPK</sequence>
<dbReference type="Proteomes" id="UP000683360">
    <property type="component" value="Unassembled WGS sequence"/>
</dbReference>
<dbReference type="InterPro" id="IPR007110">
    <property type="entry name" value="Ig-like_dom"/>
</dbReference>
<protein>
    <submittedName>
        <fullName evidence="2">TTN</fullName>
        <ecNumber evidence="2">2.7.11.1</ecNumber>
    </submittedName>
</protein>
<dbReference type="SUPFAM" id="SSF48726">
    <property type="entry name" value="Immunoglobulin"/>
    <property type="match status" value="1"/>
</dbReference>
<accession>A0A8S3U8B9</accession>
<dbReference type="EC" id="2.7.11.1" evidence="2"/>
<dbReference type="EMBL" id="CAJPWZ010002549">
    <property type="protein sequence ID" value="CAG2240127.1"/>
    <property type="molecule type" value="Genomic_DNA"/>
</dbReference>
<reference evidence="2" key="1">
    <citation type="submission" date="2021-03" db="EMBL/GenBank/DDBJ databases">
        <authorList>
            <person name="Bekaert M."/>
        </authorList>
    </citation>
    <scope>NUCLEOTIDE SEQUENCE</scope>
</reference>
<dbReference type="InterPro" id="IPR036179">
    <property type="entry name" value="Ig-like_dom_sf"/>
</dbReference>
<keyword evidence="2" id="KW-0808">Transferase</keyword>
<evidence type="ECO:0000259" key="1">
    <source>
        <dbReference type="PROSITE" id="PS50835"/>
    </source>
</evidence>
<proteinExistence type="predicted"/>
<keyword evidence="3" id="KW-1185">Reference proteome</keyword>
<evidence type="ECO:0000313" key="2">
    <source>
        <dbReference type="EMBL" id="CAG2240127.1"/>
    </source>
</evidence>
<dbReference type="GO" id="GO:0004674">
    <property type="term" value="F:protein serine/threonine kinase activity"/>
    <property type="evidence" value="ECO:0007669"/>
    <property type="project" value="UniProtKB-EC"/>
</dbReference>
<gene>
    <name evidence="2" type="ORF">MEDL_52490</name>
</gene>
<dbReference type="InterPro" id="IPR013151">
    <property type="entry name" value="Immunoglobulin_dom"/>
</dbReference>
<organism evidence="2 3">
    <name type="scientific">Mytilus edulis</name>
    <name type="common">Blue mussel</name>
    <dbReference type="NCBI Taxonomy" id="6550"/>
    <lineage>
        <taxon>Eukaryota</taxon>
        <taxon>Metazoa</taxon>
        <taxon>Spiralia</taxon>
        <taxon>Lophotrochozoa</taxon>
        <taxon>Mollusca</taxon>
        <taxon>Bivalvia</taxon>
        <taxon>Autobranchia</taxon>
        <taxon>Pteriomorphia</taxon>
        <taxon>Mytilida</taxon>
        <taxon>Mytiloidea</taxon>
        <taxon>Mytilidae</taxon>
        <taxon>Mytilinae</taxon>
        <taxon>Mytilus</taxon>
    </lineage>
</organism>
<dbReference type="Pfam" id="PF00047">
    <property type="entry name" value="ig"/>
    <property type="match status" value="1"/>
</dbReference>